<reference evidence="1 2" key="1">
    <citation type="journal article" date="2015" name="Nature">
        <title>rRNA introns, odd ribosomes, and small enigmatic genomes across a large radiation of phyla.</title>
        <authorList>
            <person name="Brown C.T."/>
            <person name="Hug L.A."/>
            <person name="Thomas B.C."/>
            <person name="Sharon I."/>
            <person name="Castelle C.J."/>
            <person name="Singh A."/>
            <person name="Wilkins M.J."/>
            <person name="Williams K.H."/>
            <person name="Banfield J.F."/>
        </authorList>
    </citation>
    <scope>NUCLEOTIDE SEQUENCE [LARGE SCALE GENOMIC DNA]</scope>
</reference>
<comment type="caution">
    <text evidence="1">The sequence shown here is derived from an EMBL/GenBank/DDBJ whole genome shotgun (WGS) entry which is preliminary data.</text>
</comment>
<proteinExistence type="predicted"/>
<accession>A0A0G0WH19</accession>
<dbReference type="AlphaFoldDB" id="A0A0G0WH19"/>
<name>A0A0G0WH19_9BACT</name>
<organism evidence="1 2">
    <name type="scientific">Candidatus Daviesbacteria bacterium GW2011_GWB1_41_5</name>
    <dbReference type="NCBI Taxonomy" id="1618429"/>
    <lineage>
        <taxon>Bacteria</taxon>
        <taxon>Candidatus Daviesiibacteriota</taxon>
    </lineage>
</organism>
<gene>
    <name evidence="1" type="ORF">UU67_C0056G0006</name>
</gene>
<dbReference type="Proteomes" id="UP000034753">
    <property type="component" value="Unassembled WGS sequence"/>
</dbReference>
<protein>
    <submittedName>
        <fullName evidence="1">Uncharacterized protein</fullName>
    </submittedName>
</protein>
<evidence type="ECO:0000313" key="1">
    <source>
        <dbReference type="EMBL" id="KKS12214.1"/>
    </source>
</evidence>
<sequence length="141" mass="16376">MLSLKIKSQRDEPLATIRVDHGGLVKFIGEYDKDFANLIDTAIEHGITQRQELYDQTTQSFAMIELPIKKNDVNFPLAFKEWLGRQGYKVIELHPEIGEEIKKILRNFPDDNEDKIDILKRLPEMSYLEMSSILEGLKRSL</sequence>
<evidence type="ECO:0000313" key="2">
    <source>
        <dbReference type="Proteomes" id="UP000034753"/>
    </source>
</evidence>
<dbReference type="EMBL" id="LCBN01000056">
    <property type="protein sequence ID" value="KKS12214.1"/>
    <property type="molecule type" value="Genomic_DNA"/>
</dbReference>